<evidence type="ECO:0000256" key="4">
    <source>
        <dbReference type="ARBA" id="ARBA00023136"/>
    </source>
</evidence>
<sequence length="519" mass="57459">MSVQLWANAVSVPEHDHGQELQIRHGEMSRLQTRTGAALLLLAASLGASGEALRELPLLAVPFVIGVTAHTTSILLLDEETSTAGLSLSAQLKTTTLLWCNIRRLEPCGSRPTTGATLGCQRRISFGLGRISRTLVFWLVDWSISEILLLRTLRSLPLGIHSFAPDKRTVLPSPWTSPGLAYSDYVLRAITSTHWIWITYCGLTTMHHLSAALFVSVLNWESPSNWAGPPLFGSIWDAYTDTLRRFWGVFWHRLHVVPFSAYTPPLPKALRALWVFLLSAAGHALVNWVIILGSPDSTMAEPRDSTETSLPPYDAVSQPYQEVCPPTTLVIVGQSIHALTADSPVLYHLSLGISNLSDITTEVELSRVEPKQDGSGRQRHIYDLRYMRSGPGGYVKLPSDSPHYFIERASRRVPGLQDLGLKKSRLPGKACTTVLPVDIRGKTSKYSIPNFVKDSAPVFSINKNRWADAQGALIASMHNTTERSLVVTAALPRAQFDMLVALWCCKWDQEERLGRFELA</sequence>
<feature type="non-terminal residue" evidence="6">
    <location>
        <position position="519"/>
    </location>
</feature>
<keyword evidence="3" id="KW-1133">Transmembrane helix</keyword>
<evidence type="ECO:0000313" key="7">
    <source>
        <dbReference type="Proteomes" id="UP000076584"/>
    </source>
</evidence>
<dbReference type="EMBL" id="LFIW01000010">
    <property type="protein sequence ID" value="KZL88343.1"/>
    <property type="molecule type" value="Genomic_DNA"/>
</dbReference>
<evidence type="ECO:0000259" key="5">
    <source>
        <dbReference type="Pfam" id="PF13813"/>
    </source>
</evidence>
<evidence type="ECO:0000313" key="6">
    <source>
        <dbReference type="EMBL" id="KZL88343.1"/>
    </source>
</evidence>
<evidence type="ECO:0000256" key="1">
    <source>
        <dbReference type="ARBA" id="ARBA00004141"/>
    </source>
</evidence>
<evidence type="ECO:0000256" key="2">
    <source>
        <dbReference type="ARBA" id="ARBA00022692"/>
    </source>
</evidence>
<proteinExistence type="predicted"/>
<accession>A0A162QBE6</accession>
<keyword evidence="4" id="KW-0472">Membrane</keyword>
<keyword evidence="7" id="KW-1185">Reference proteome</keyword>
<protein>
    <submittedName>
        <fullName evidence="6">Toxin biosynthesis protein</fullName>
    </submittedName>
</protein>
<reference evidence="6 7" key="1">
    <citation type="submission" date="2015-06" db="EMBL/GenBank/DDBJ databases">
        <title>Survival trade-offs in plant roots during colonization by closely related pathogenic and mutualistic fungi.</title>
        <authorList>
            <person name="Hacquard S."/>
            <person name="Kracher B."/>
            <person name="Hiruma K."/>
            <person name="Weinman A."/>
            <person name="Muench P."/>
            <person name="Garrido Oter R."/>
            <person name="Ver Loren van Themaat E."/>
            <person name="Dallerey J.-F."/>
            <person name="Damm U."/>
            <person name="Henrissat B."/>
            <person name="Lespinet O."/>
            <person name="Thon M."/>
            <person name="Kemen E."/>
            <person name="McHardy A.C."/>
            <person name="Schulze-Lefert P."/>
            <person name="O'Connell R.J."/>
        </authorList>
    </citation>
    <scope>NUCLEOTIDE SEQUENCE [LARGE SCALE GENOMIC DNA]</scope>
    <source>
        <strain evidence="6 7">MAFF 238704</strain>
    </source>
</reference>
<evidence type="ECO:0000256" key="3">
    <source>
        <dbReference type="ARBA" id="ARBA00022989"/>
    </source>
</evidence>
<comment type="caution">
    <text evidence="6">The sequence shown here is derived from an EMBL/GenBank/DDBJ whole genome shotgun (WGS) entry which is preliminary data.</text>
</comment>
<organism evidence="6 7">
    <name type="scientific">Colletotrichum incanum</name>
    <name type="common">Soybean anthracnose fungus</name>
    <dbReference type="NCBI Taxonomy" id="1573173"/>
    <lineage>
        <taxon>Eukaryota</taxon>
        <taxon>Fungi</taxon>
        <taxon>Dikarya</taxon>
        <taxon>Ascomycota</taxon>
        <taxon>Pezizomycotina</taxon>
        <taxon>Sordariomycetes</taxon>
        <taxon>Hypocreomycetidae</taxon>
        <taxon>Glomerellales</taxon>
        <taxon>Glomerellaceae</taxon>
        <taxon>Colletotrichum</taxon>
        <taxon>Colletotrichum spaethianum species complex</taxon>
    </lineage>
</organism>
<feature type="domain" description="Wax synthase" evidence="5">
    <location>
        <begin position="229"/>
        <end position="292"/>
    </location>
</feature>
<gene>
    <name evidence="6" type="ORF">CI238_08235</name>
</gene>
<dbReference type="InterPro" id="IPR032805">
    <property type="entry name" value="Wax_synthase_dom"/>
</dbReference>
<dbReference type="Proteomes" id="UP000076584">
    <property type="component" value="Unassembled WGS sequence"/>
</dbReference>
<keyword evidence="2" id="KW-0812">Transmembrane</keyword>
<name>A0A162QBE6_COLIC</name>
<dbReference type="AlphaFoldDB" id="A0A162QBE6"/>
<dbReference type="GO" id="GO:0016020">
    <property type="term" value="C:membrane"/>
    <property type="evidence" value="ECO:0007669"/>
    <property type="project" value="UniProtKB-SubCell"/>
</dbReference>
<dbReference type="Pfam" id="PF13813">
    <property type="entry name" value="MBOAT_2"/>
    <property type="match status" value="1"/>
</dbReference>
<comment type="subcellular location">
    <subcellularLocation>
        <location evidence="1">Membrane</location>
        <topology evidence="1">Multi-pass membrane protein</topology>
    </subcellularLocation>
</comment>